<dbReference type="Pfam" id="PF01734">
    <property type="entry name" value="Patatin"/>
    <property type="match status" value="1"/>
</dbReference>
<dbReference type="InterPro" id="IPR033562">
    <property type="entry name" value="PLPL"/>
</dbReference>
<keyword evidence="2 3" id="KW-0442">Lipid degradation</keyword>
<feature type="region of interest" description="Disordered" evidence="4">
    <location>
        <begin position="403"/>
        <end position="427"/>
    </location>
</feature>
<evidence type="ECO:0000313" key="7">
    <source>
        <dbReference type="Proteomes" id="UP001497512"/>
    </source>
</evidence>
<feature type="short sequence motif" description="GXSXG" evidence="2">
    <location>
        <begin position="202"/>
        <end position="206"/>
    </location>
</feature>
<evidence type="ECO:0000256" key="3">
    <source>
        <dbReference type="RuleBase" id="RU361262"/>
    </source>
</evidence>
<dbReference type="SUPFAM" id="SSF52151">
    <property type="entry name" value="FabD/lysophospholipase-like"/>
    <property type="match status" value="1"/>
</dbReference>
<reference evidence="6" key="1">
    <citation type="submission" date="2024-02" db="EMBL/GenBank/DDBJ databases">
        <authorList>
            <consortium name="ELIXIR-Norway"/>
            <consortium name="Elixir Norway"/>
        </authorList>
    </citation>
    <scope>NUCLEOTIDE SEQUENCE</scope>
</reference>
<proteinExistence type="inferred from homology"/>
<keyword evidence="7" id="KW-1185">Reference proteome</keyword>
<comment type="caution">
    <text evidence="2">Lacks conserved residue(s) required for the propagation of feature annotation.</text>
</comment>
<evidence type="ECO:0000256" key="4">
    <source>
        <dbReference type="SAM" id="MobiDB-lite"/>
    </source>
</evidence>
<comment type="domain">
    <text evidence="3">The nitrogen atoms of the two glycine residues in the GGXR motif define the oxyanion hole, and stabilize the oxyanion that forms during the nucleophilic attack by the catalytic serine during substrate cleavage.</text>
</comment>
<dbReference type="Gene3D" id="3.40.1090.10">
    <property type="entry name" value="Cytosolic phospholipase A2 catalytic domain"/>
    <property type="match status" value="1"/>
</dbReference>
<dbReference type="InterPro" id="IPR016035">
    <property type="entry name" value="Acyl_Trfase/lysoPLipase"/>
</dbReference>
<evidence type="ECO:0000256" key="2">
    <source>
        <dbReference type="PROSITE-ProRule" id="PRU01161"/>
    </source>
</evidence>
<dbReference type="PANTHER" id="PTHR12406:SF7">
    <property type="entry name" value="PATATIN-LIKE PHOSPHOLIPASE DOMAIN-CONTAINING PROTEIN 4"/>
    <property type="match status" value="1"/>
</dbReference>
<feature type="compositionally biased region" description="Polar residues" evidence="4">
    <location>
        <begin position="49"/>
        <end position="61"/>
    </location>
</feature>
<feature type="compositionally biased region" description="Polar residues" evidence="4">
    <location>
        <begin position="403"/>
        <end position="412"/>
    </location>
</feature>
<dbReference type="PANTHER" id="PTHR12406">
    <property type="entry name" value="CALCIUM-INDEPENDENT PHOSPHOLIPASE A2 IPLA2 -RELATED"/>
    <property type="match status" value="1"/>
</dbReference>
<dbReference type="EC" id="3.1.1.-" evidence="3"/>
<dbReference type="PROSITE" id="PS51635">
    <property type="entry name" value="PNPLA"/>
    <property type="match status" value="1"/>
</dbReference>
<comment type="similarity">
    <text evidence="3">Belongs to the patatin family.</text>
</comment>
<name>A0ABP0UQR9_9BRYO</name>
<sequence length="427" mass="46599">MKPLVAMASFRRSKFMTTPILNMQVNLSLPNLKFAAFKFFENISSRFGTKENGSASSSAKQLENLDSKPSEDIVEGEEALDGTSVGIEDGNSQANNAKQIAIRETLIVKLQEESIRAGILDLAGAAGVEEEEKVVTVTPDDRNPSILWEQREKDVTAELERKVFTSPGFSFSAAGLLFPYHLGVCECLIKHGYITEDTPLAGSSAGALVCAVVGGGLSMYDALQATKELAHDCRTYGTAFRLGAVLRNFLERFLPDDTHEKVNGKIRVAVTQVFRQPRGLLVDSFDSKEDLINALHTSCFIPGYLAPRPVTIFRDRVCIDGGLTLFMPPTVADKTVRVCAFPSYAPEGISPDCSPVEGRASIRQLFNWALEPAEDEILDELFLLGYQDALVWVNQQQKVLSPHSNGAATQTGRPPPPLENLSQTSSI</sequence>
<dbReference type="EMBL" id="OZ019897">
    <property type="protein sequence ID" value="CAK9226344.1"/>
    <property type="molecule type" value="Genomic_DNA"/>
</dbReference>
<keyword evidence="1 2" id="KW-0443">Lipid metabolism</keyword>
<gene>
    <name evidence="6" type="ORF">CSSPTR1EN2_LOCUS18192</name>
</gene>
<dbReference type="InterPro" id="IPR002641">
    <property type="entry name" value="PNPLA_dom"/>
</dbReference>
<comment type="function">
    <text evidence="3">Lipolytic acyl hydrolase (LAH).</text>
</comment>
<organism evidence="6 7">
    <name type="scientific">Sphagnum troendelagicum</name>
    <dbReference type="NCBI Taxonomy" id="128251"/>
    <lineage>
        <taxon>Eukaryota</taxon>
        <taxon>Viridiplantae</taxon>
        <taxon>Streptophyta</taxon>
        <taxon>Embryophyta</taxon>
        <taxon>Bryophyta</taxon>
        <taxon>Sphagnophytina</taxon>
        <taxon>Sphagnopsida</taxon>
        <taxon>Sphagnales</taxon>
        <taxon>Sphagnaceae</taxon>
        <taxon>Sphagnum</taxon>
    </lineage>
</organism>
<evidence type="ECO:0000313" key="6">
    <source>
        <dbReference type="EMBL" id="CAK9226344.1"/>
    </source>
</evidence>
<feature type="region of interest" description="Disordered" evidence="4">
    <location>
        <begin position="49"/>
        <end position="77"/>
    </location>
</feature>
<feature type="active site" description="Proton acceptor" evidence="2">
    <location>
        <position position="320"/>
    </location>
</feature>
<accession>A0ABP0UQR9</accession>
<evidence type="ECO:0000259" key="5">
    <source>
        <dbReference type="PROSITE" id="PS51635"/>
    </source>
</evidence>
<feature type="active site" description="Nucleophile" evidence="2">
    <location>
        <position position="204"/>
    </location>
</feature>
<protein>
    <recommendedName>
        <fullName evidence="3">Patatin</fullName>
        <ecNumber evidence="3">3.1.1.-</ecNumber>
    </recommendedName>
</protein>
<evidence type="ECO:0000256" key="1">
    <source>
        <dbReference type="ARBA" id="ARBA00023098"/>
    </source>
</evidence>
<dbReference type="CDD" id="cd07224">
    <property type="entry name" value="Pat_like"/>
    <property type="match status" value="1"/>
</dbReference>
<feature type="short sequence motif" description="DGA/G" evidence="2">
    <location>
        <begin position="320"/>
        <end position="322"/>
    </location>
</feature>
<feature type="domain" description="PNPLA" evidence="5">
    <location>
        <begin position="169"/>
        <end position="333"/>
    </location>
</feature>
<dbReference type="Proteomes" id="UP001497512">
    <property type="component" value="Chromosome 5"/>
</dbReference>
<keyword evidence="2 3" id="KW-0378">Hydrolase</keyword>